<dbReference type="EMBL" id="CAKKNE010000001">
    <property type="protein sequence ID" value="CAH0364646.1"/>
    <property type="molecule type" value="Genomic_DNA"/>
</dbReference>
<feature type="transmembrane region" description="Helical" evidence="1">
    <location>
        <begin position="340"/>
        <end position="359"/>
    </location>
</feature>
<dbReference type="PANTHER" id="PTHR43592:SF15">
    <property type="entry name" value="CAAX AMINO TERMINAL PROTEASE FAMILY PROTEIN"/>
    <property type="match status" value="1"/>
</dbReference>
<feature type="transmembrane region" description="Helical" evidence="1">
    <location>
        <begin position="131"/>
        <end position="152"/>
    </location>
</feature>
<dbReference type="PANTHER" id="PTHR43592">
    <property type="entry name" value="CAAX AMINO TERMINAL PROTEASE"/>
    <property type="match status" value="1"/>
</dbReference>
<evidence type="ECO:0000259" key="2">
    <source>
        <dbReference type="Pfam" id="PF02517"/>
    </source>
</evidence>
<dbReference type="GO" id="GO:0004175">
    <property type="term" value="F:endopeptidase activity"/>
    <property type="evidence" value="ECO:0007669"/>
    <property type="project" value="UniProtKB-ARBA"/>
</dbReference>
<dbReference type="Pfam" id="PF02517">
    <property type="entry name" value="Rce1-like"/>
    <property type="match status" value="1"/>
</dbReference>
<sequence>MPPLSPLLLCIAASHALRGPAAHRSRLTPRRATALDKLDKAVGNTLNKTRSWGPARQAGVVLATYAAHAGALGRSSILLPYQLVPNEFGLWQSVGFDSLLGGAFLGLHVLRRRKGTSRKRELPPAPEIGKRALLTTIGALAVAYRWSGYVAALVDGFVYRATPSATPAMGRALQVLGGHLAWLVVGVSVLAVVPALEMRDGRIRWNREKATAWYRFKWKTDWLWWVAGGYCASALIFNVADGVNHFLVPPTLFDDDTLVTKMVNPEDGRGVASILVGGVAPCVTAPWWEEVLYRGFLLRALERLCGRADVATVVSSLLFAAHHLSLTAALPLAALGATWSYLYLASGNLLVPVAIHALWNARVFAGTVLGL</sequence>
<feature type="transmembrane region" description="Helical" evidence="1">
    <location>
        <begin position="88"/>
        <end position="110"/>
    </location>
</feature>
<protein>
    <recommendedName>
        <fullName evidence="2">CAAX prenyl protease 2/Lysostaphin resistance protein A-like domain-containing protein</fullName>
    </recommendedName>
</protein>
<dbReference type="Proteomes" id="UP000789595">
    <property type="component" value="Unassembled WGS sequence"/>
</dbReference>
<gene>
    <name evidence="3" type="ORF">PCAL00307_LOCUS18115</name>
    <name evidence="4" type="ORF">PECAL_1P10190</name>
</gene>
<keyword evidence="5" id="KW-1185">Reference proteome</keyword>
<dbReference type="AlphaFoldDB" id="A0A7S4EBV6"/>
<feature type="transmembrane region" description="Helical" evidence="1">
    <location>
        <begin position="222"/>
        <end position="240"/>
    </location>
</feature>
<proteinExistence type="predicted"/>
<dbReference type="EMBL" id="HBIW01021011">
    <property type="protein sequence ID" value="CAE0702670.1"/>
    <property type="molecule type" value="Transcribed_RNA"/>
</dbReference>
<feature type="transmembrane region" description="Helical" evidence="1">
    <location>
        <begin position="310"/>
        <end position="334"/>
    </location>
</feature>
<evidence type="ECO:0000313" key="3">
    <source>
        <dbReference type="EMBL" id="CAE0702670.1"/>
    </source>
</evidence>
<dbReference type="OrthoDB" id="361580at2759"/>
<reference evidence="3" key="1">
    <citation type="submission" date="2021-01" db="EMBL/GenBank/DDBJ databases">
        <authorList>
            <person name="Corre E."/>
            <person name="Pelletier E."/>
            <person name="Niang G."/>
            <person name="Scheremetjew M."/>
            <person name="Finn R."/>
            <person name="Kale V."/>
            <person name="Holt S."/>
            <person name="Cochrane G."/>
            <person name="Meng A."/>
            <person name="Brown T."/>
            <person name="Cohen L."/>
        </authorList>
    </citation>
    <scope>NUCLEOTIDE SEQUENCE</scope>
    <source>
        <strain evidence="3">CCMP1756</strain>
    </source>
</reference>
<reference evidence="4" key="2">
    <citation type="submission" date="2021-11" db="EMBL/GenBank/DDBJ databases">
        <authorList>
            <consortium name="Genoscope - CEA"/>
            <person name="William W."/>
        </authorList>
    </citation>
    <scope>NUCLEOTIDE SEQUENCE</scope>
</reference>
<evidence type="ECO:0000256" key="1">
    <source>
        <dbReference type="SAM" id="Phobius"/>
    </source>
</evidence>
<feature type="transmembrane region" description="Helical" evidence="1">
    <location>
        <begin position="270"/>
        <end position="289"/>
    </location>
</feature>
<organism evidence="3">
    <name type="scientific">Pelagomonas calceolata</name>
    <dbReference type="NCBI Taxonomy" id="35677"/>
    <lineage>
        <taxon>Eukaryota</taxon>
        <taxon>Sar</taxon>
        <taxon>Stramenopiles</taxon>
        <taxon>Ochrophyta</taxon>
        <taxon>Pelagophyceae</taxon>
        <taxon>Pelagomonadales</taxon>
        <taxon>Pelagomonadaceae</taxon>
        <taxon>Pelagomonas</taxon>
    </lineage>
</organism>
<dbReference type="GO" id="GO:0080120">
    <property type="term" value="P:CAAX-box protein maturation"/>
    <property type="evidence" value="ECO:0007669"/>
    <property type="project" value="UniProtKB-ARBA"/>
</dbReference>
<keyword evidence="1" id="KW-1133">Transmembrane helix</keyword>
<dbReference type="InterPro" id="IPR003675">
    <property type="entry name" value="Rce1/LyrA-like_dom"/>
</dbReference>
<feature type="domain" description="CAAX prenyl protease 2/Lysostaphin resistance protein A-like" evidence="2">
    <location>
        <begin position="274"/>
        <end position="361"/>
    </location>
</feature>
<evidence type="ECO:0000313" key="4">
    <source>
        <dbReference type="EMBL" id="CAH0364646.1"/>
    </source>
</evidence>
<accession>A0A7S4EBV6</accession>
<feature type="transmembrane region" description="Helical" evidence="1">
    <location>
        <begin position="172"/>
        <end position="196"/>
    </location>
</feature>
<keyword evidence="1" id="KW-0472">Membrane</keyword>
<name>A0A7S4EBV6_9STRA</name>
<evidence type="ECO:0000313" key="5">
    <source>
        <dbReference type="Proteomes" id="UP000789595"/>
    </source>
</evidence>
<keyword evidence="1" id="KW-0812">Transmembrane</keyword>